<evidence type="ECO:0000256" key="1">
    <source>
        <dbReference type="SAM" id="MobiDB-lite"/>
    </source>
</evidence>
<feature type="compositionally biased region" description="Basic and acidic residues" evidence="1">
    <location>
        <begin position="38"/>
        <end position="54"/>
    </location>
</feature>
<accession>F8NEI1</accession>
<proteinExistence type="predicted"/>
<protein>
    <submittedName>
        <fullName evidence="2">Uncharacterized protein</fullName>
    </submittedName>
</protein>
<sequence length="623" mass="66267">MSEPQRMQTRAKNATQRPGLHLLEAQAEQNPVKRRTKAEKAADDQHEKDSKEAKAAAIQDSYKHIAVLQEQMQVTQQNAHADAPKSRRPCPCPHQVKHISDASGSKAANEGNTAADSIVVKGVQKGHEGQAKGKCAADVAQLASDEEEEIPAPAKSKLKKALKTAVRDAIEAVSDAVDGTVQAHISHGNTDAVPTPAHLKFQLAGRIQGWGAGIPATGVKPLSKYAKSTSSASSFVPQTMSSIATLSTAPSIVSRGSTVSSCPPPPTPVNSPFPGDDIVMSGTSGPFNNAMDDSVEREAALACTSKGKGVLIAVNTSLLDNTDGVDSMDVADVGDQIENNITSSESDIEADSNDMDLTPPLHPVDGNNADLMPPHSTQVPMAQAPARSAVKLHRKVTDPLNSESKVKIMENIDEFKAVIKSEPLTQHVTSSTDIAVMMKAPAAKRLKLHLSTIANDGSNSSIDTTASMSDDDIKTDTDQQDLVLSLFASQIRLLSSHTICVLQVRGALSLATAAMERALRLFADGNITLGDIDVNGNGKPAKTPHKHNKATGKESSALLAFSEANWGSATRAYMRSINRHGEELVMSFSELAHNIALKRRGVPTWTTTVPVHEDNSEDERVRI</sequence>
<dbReference type="Proteomes" id="UP000008064">
    <property type="component" value="Unassembled WGS sequence"/>
</dbReference>
<dbReference type="OrthoDB" id="2693345at2759"/>
<name>F8NEI1_SERL9</name>
<dbReference type="HOGENOM" id="CLU_030122_0_0_1"/>
<dbReference type="KEGG" id="sla:SERLADRAFT_432197"/>
<feature type="compositionally biased region" description="Polar residues" evidence="1">
    <location>
        <begin position="1"/>
        <end position="16"/>
    </location>
</feature>
<feature type="region of interest" description="Disordered" evidence="1">
    <location>
        <begin position="77"/>
        <end position="109"/>
    </location>
</feature>
<organism>
    <name type="scientific">Serpula lacrymans var. lacrymans (strain S7.9)</name>
    <name type="common">Dry rot fungus</name>
    <dbReference type="NCBI Taxonomy" id="578457"/>
    <lineage>
        <taxon>Eukaryota</taxon>
        <taxon>Fungi</taxon>
        <taxon>Dikarya</taxon>
        <taxon>Basidiomycota</taxon>
        <taxon>Agaricomycotina</taxon>
        <taxon>Agaricomycetes</taxon>
        <taxon>Agaricomycetidae</taxon>
        <taxon>Boletales</taxon>
        <taxon>Coniophorineae</taxon>
        <taxon>Serpulaceae</taxon>
        <taxon>Serpula</taxon>
    </lineage>
</organism>
<dbReference type="GeneID" id="18813946"/>
<dbReference type="AlphaFoldDB" id="F8NEI1"/>
<gene>
    <name evidence="2" type="ORF">SERLADRAFT_432197</name>
</gene>
<dbReference type="RefSeq" id="XP_007312499.1">
    <property type="nucleotide sequence ID" value="XM_007312437.1"/>
</dbReference>
<reference evidence="2" key="1">
    <citation type="submission" date="2011-04" db="EMBL/GenBank/DDBJ databases">
        <title>Evolution of plant cell wall degrading machinery underlies the functional diversity of forest fungi.</title>
        <authorList>
            <consortium name="US DOE Joint Genome Institute (JGI-PGF)"/>
            <person name="Eastwood D.C."/>
            <person name="Floudas D."/>
            <person name="Binder M."/>
            <person name="Majcherczyk A."/>
            <person name="Schneider P."/>
            <person name="Aerts A."/>
            <person name="Asiegbu F.O."/>
            <person name="Baker S.E."/>
            <person name="Barry K."/>
            <person name="Bendiksby M."/>
            <person name="Blumentritt M."/>
            <person name="Coutinho P.M."/>
            <person name="Cullen D."/>
            <person name="Cullen D."/>
            <person name="Gathman A."/>
            <person name="Goodell B."/>
            <person name="Henrissat B."/>
            <person name="Ihrmark K."/>
            <person name="Kauserud H."/>
            <person name="Kohler A."/>
            <person name="LaButti K."/>
            <person name="Lapidus A."/>
            <person name="Lavin J.L."/>
            <person name="Lee Y.-H."/>
            <person name="Lindquist E."/>
            <person name="Lilly W."/>
            <person name="Lucas S."/>
            <person name="Morin E."/>
            <person name="Murat C."/>
            <person name="Oguiza J.A."/>
            <person name="Park J."/>
            <person name="Pisabarro A.G."/>
            <person name="Riley R."/>
            <person name="Rosling A."/>
            <person name="Salamov A."/>
            <person name="Schmidt O."/>
            <person name="Schmutz J."/>
            <person name="Skrede I."/>
            <person name="Stenlid J."/>
            <person name="Wiebenga A."/>
            <person name="Xie X."/>
            <person name="Kues U."/>
            <person name="Hibbett D.S."/>
            <person name="Hoffmeister D."/>
            <person name="Hogberg N."/>
            <person name="Martin F."/>
            <person name="Grigoriev I.V."/>
            <person name="Watkinson S.C."/>
        </authorList>
    </citation>
    <scope>NUCLEOTIDE SEQUENCE</scope>
    <source>
        <strain evidence="2">S7.9</strain>
    </source>
</reference>
<feature type="region of interest" description="Disordered" evidence="1">
    <location>
        <begin position="1"/>
        <end position="57"/>
    </location>
</feature>
<dbReference type="EMBL" id="GL945428">
    <property type="protein sequence ID" value="EGO30615.1"/>
    <property type="molecule type" value="Genomic_DNA"/>
</dbReference>
<evidence type="ECO:0000313" key="2">
    <source>
        <dbReference type="EMBL" id="EGO30615.1"/>
    </source>
</evidence>